<dbReference type="EMBL" id="ACPB03016143">
    <property type="status" value="NOT_ANNOTATED_CDS"/>
    <property type="molecule type" value="Genomic_DNA"/>
</dbReference>
<evidence type="ECO:0000313" key="2">
    <source>
        <dbReference type="Proteomes" id="UP000015103"/>
    </source>
</evidence>
<reference evidence="1" key="1">
    <citation type="submission" date="2015-05" db="UniProtKB">
        <authorList>
            <consortium name="EnsemblMetazoa"/>
        </authorList>
    </citation>
    <scope>IDENTIFICATION</scope>
</reference>
<accession>T1HLG8</accession>
<organism evidence="1 2">
    <name type="scientific">Rhodnius prolixus</name>
    <name type="common">Triatomid bug</name>
    <dbReference type="NCBI Taxonomy" id="13249"/>
    <lineage>
        <taxon>Eukaryota</taxon>
        <taxon>Metazoa</taxon>
        <taxon>Ecdysozoa</taxon>
        <taxon>Arthropoda</taxon>
        <taxon>Hexapoda</taxon>
        <taxon>Insecta</taxon>
        <taxon>Pterygota</taxon>
        <taxon>Neoptera</taxon>
        <taxon>Paraneoptera</taxon>
        <taxon>Hemiptera</taxon>
        <taxon>Heteroptera</taxon>
        <taxon>Panheteroptera</taxon>
        <taxon>Cimicomorpha</taxon>
        <taxon>Reduviidae</taxon>
        <taxon>Triatominae</taxon>
        <taxon>Rhodnius</taxon>
    </lineage>
</organism>
<dbReference type="Pfam" id="PF07248">
    <property type="entry name" value="DUF1431"/>
    <property type="match status" value="1"/>
</dbReference>
<dbReference type="Proteomes" id="UP000015103">
    <property type="component" value="Unassembled WGS sequence"/>
</dbReference>
<dbReference type="EnsemblMetazoa" id="RPRC004892-RA">
    <property type="protein sequence ID" value="RPRC004892-PA"/>
    <property type="gene ID" value="RPRC004892"/>
</dbReference>
<dbReference type="InParanoid" id="T1HLG8"/>
<name>T1HLG8_RHOPR</name>
<keyword evidence="2" id="KW-1185">Reference proteome</keyword>
<dbReference type="HOGENOM" id="CLU_819690_0_0_1"/>
<evidence type="ECO:0000313" key="1">
    <source>
        <dbReference type="EnsemblMetazoa" id="RPRC004892-PA"/>
    </source>
</evidence>
<sequence length="339" mass="38208">MVASNGKLLRQFTLQVCGKPTMKILNKIGINKSIFMAQRTFTNCTRVNSGHVLLKKPKKICNTGDRLLEYPAIRLITISSKLSAETEGSSLTGEDCDKNGNTDACHKKRPPKKVCRLLEVPKVTGDCLQVCSPCCKPSAPLDNCRTMMVTSNFCKGKKYKYPAYAESLHTIPIEKEWLSDCCYWKKCCPRTELNLVPEVLTTYEKQRDILGFIRKSKQQQIIKRKFSTFTSTLFNKKDNDCKKGGGLPCLKRDPNALRRIVKSRKTCDKLCMPCCKPARDPPECYFPYVKPKCEKKKPPRPSFSECQAILKSKSPCECIIPPAKCDTTGGEDKVGCHKK</sequence>
<dbReference type="AlphaFoldDB" id="T1HLG8"/>
<protein>
    <submittedName>
        <fullName evidence="1">Uncharacterized protein</fullName>
    </submittedName>
</protein>
<dbReference type="VEuPathDB" id="VectorBase:RPRC004892"/>
<dbReference type="InterPro" id="IPR006611">
    <property type="entry name" value="DUF1431_DROsp"/>
</dbReference>
<proteinExistence type="predicted"/>